<dbReference type="SUPFAM" id="SSF53590">
    <property type="entry name" value="Nucleoside hydrolase"/>
    <property type="match status" value="1"/>
</dbReference>
<dbReference type="OrthoDB" id="432381at2759"/>
<sequence>MSLQDAFAILLAAHHPQLNLLGISTVHGNASLAHTTTNALRILRAIGRSDIPVYSGASRPFAREPVHAADIHGESGLDGTELLPQIHETSQHANVEPAILAMRNAILSQAAGTAWVVATGAWTNVALLFASFPEVTNHVAGVSVMGGAIGGHFSEALMGKVKQGVWTERIGNTTPWAEFNVYCDPESAKSLLCNPLLKDRLVMIPLDVTHLALATEDIRLRLLGDCHPLRQMFYDLLMFFAGTYRDVFGFTDGPPLHDPLAVAVILDMLGLEDFGFEDGEKVGEKGPHWKVDVVTDGRHETVHQGNGQTMSKKQNESQLGRILLVRQATGQEGGVRIPRRIKRLDRFWDTIELSLQKAEIALEGIDVWPKS</sequence>
<dbReference type="Proteomes" id="UP000664169">
    <property type="component" value="Unassembled WGS sequence"/>
</dbReference>
<dbReference type="PANTHER" id="PTHR12304:SF4">
    <property type="entry name" value="URIDINE NUCLEOSIDASE"/>
    <property type="match status" value="1"/>
</dbReference>
<evidence type="ECO:0000256" key="2">
    <source>
        <dbReference type="ARBA" id="ARBA00022801"/>
    </source>
</evidence>
<dbReference type="EMBL" id="CAJPDQ010000012">
    <property type="protein sequence ID" value="CAF9917414.1"/>
    <property type="molecule type" value="Genomic_DNA"/>
</dbReference>
<keyword evidence="3" id="KW-0326">Glycosidase</keyword>
<dbReference type="InterPro" id="IPR036452">
    <property type="entry name" value="Ribo_hydro-like"/>
</dbReference>
<gene>
    <name evidence="5" type="ORF">GOMPHAMPRED_001251</name>
</gene>
<dbReference type="GO" id="GO:0005829">
    <property type="term" value="C:cytosol"/>
    <property type="evidence" value="ECO:0007669"/>
    <property type="project" value="TreeGrafter"/>
</dbReference>
<organism evidence="5 6">
    <name type="scientific">Gomphillus americanus</name>
    <dbReference type="NCBI Taxonomy" id="1940652"/>
    <lineage>
        <taxon>Eukaryota</taxon>
        <taxon>Fungi</taxon>
        <taxon>Dikarya</taxon>
        <taxon>Ascomycota</taxon>
        <taxon>Pezizomycotina</taxon>
        <taxon>Lecanoromycetes</taxon>
        <taxon>OSLEUM clade</taxon>
        <taxon>Ostropomycetidae</taxon>
        <taxon>Ostropales</taxon>
        <taxon>Graphidaceae</taxon>
        <taxon>Gomphilloideae</taxon>
        <taxon>Gomphillus</taxon>
    </lineage>
</organism>
<comment type="similarity">
    <text evidence="1">Belongs to the IUNH family.</text>
</comment>
<evidence type="ECO:0000259" key="4">
    <source>
        <dbReference type="Pfam" id="PF01156"/>
    </source>
</evidence>
<proteinExistence type="inferred from homology"/>
<evidence type="ECO:0000256" key="3">
    <source>
        <dbReference type="ARBA" id="ARBA00023295"/>
    </source>
</evidence>
<evidence type="ECO:0000313" key="5">
    <source>
        <dbReference type="EMBL" id="CAF9917414.1"/>
    </source>
</evidence>
<dbReference type="InterPro" id="IPR023186">
    <property type="entry name" value="IUNH"/>
</dbReference>
<dbReference type="PANTHER" id="PTHR12304">
    <property type="entry name" value="INOSINE-URIDINE PREFERRING NUCLEOSIDE HYDROLASE"/>
    <property type="match status" value="1"/>
</dbReference>
<comment type="caution">
    <text evidence="5">The sequence shown here is derived from an EMBL/GenBank/DDBJ whole genome shotgun (WGS) entry which is preliminary data.</text>
</comment>
<dbReference type="AlphaFoldDB" id="A0A8H3F5H2"/>
<dbReference type="GO" id="GO:0008477">
    <property type="term" value="F:purine nucleosidase activity"/>
    <property type="evidence" value="ECO:0007669"/>
    <property type="project" value="TreeGrafter"/>
</dbReference>
<evidence type="ECO:0000313" key="6">
    <source>
        <dbReference type="Proteomes" id="UP000664169"/>
    </source>
</evidence>
<accession>A0A8H3F5H2</accession>
<feature type="domain" description="Inosine/uridine-preferring nucleoside hydrolase" evidence="4">
    <location>
        <begin position="3"/>
        <end position="341"/>
    </location>
</feature>
<dbReference type="GO" id="GO:0006152">
    <property type="term" value="P:purine nucleoside catabolic process"/>
    <property type="evidence" value="ECO:0007669"/>
    <property type="project" value="TreeGrafter"/>
</dbReference>
<evidence type="ECO:0000256" key="1">
    <source>
        <dbReference type="ARBA" id="ARBA00009176"/>
    </source>
</evidence>
<keyword evidence="6" id="KW-1185">Reference proteome</keyword>
<dbReference type="Gene3D" id="3.90.245.10">
    <property type="entry name" value="Ribonucleoside hydrolase-like"/>
    <property type="match status" value="1"/>
</dbReference>
<dbReference type="InterPro" id="IPR001910">
    <property type="entry name" value="Inosine/uridine_hydrolase_dom"/>
</dbReference>
<dbReference type="CDD" id="cd02651">
    <property type="entry name" value="nuc_hydro_IU_UC_XIUA"/>
    <property type="match status" value="1"/>
</dbReference>
<protein>
    <recommendedName>
        <fullName evidence="4">Inosine/uridine-preferring nucleoside hydrolase domain-containing protein</fullName>
    </recommendedName>
</protein>
<dbReference type="Pfam" id="PF01156">
    <property type="entry name" value="IU_nuc_hydro"/>
    <property type="match status" value="1"/>
</dbReference>
<reference evidence="5" key="1">
    <citation type="submission" date="2021-03" db="EMBL/GenBank/DDBJ databases">
        <authorList>
            <person name="Tagirdzhanova G."/>
        </authorList>
    </citation>
    <scope>NUCLEOTIDE SEQUENCE</scope>
</reference>
<keyword evidence="2" id="KW-0378">Hydrolase</keyword>
<name>A0A8H3F5H2_9LECA</name>